<dbReference type="Proteomes" id="UP001055811">
    <property type="component" value="Linkage Group LG07"/>
</dbReference>
<reference evidence="1 2" key="2">
    <citation type="journal article" date="2022" name="Mol. Ecol. Resour.">
        <title>The genomes of chicory, endive, great burdock and yacon provide insights into Asteraceae paleo-polyploidization history and plant inulin production.</title>
        <authorList>
            <person name="Fan W."/>
            <person name="Wang S."/>
            <person name="Wang H."/>
            <person name="Wang A."/>
            <person name="Jiang F."/>
            <person name="Liu H."/>
            <person name="Zhao H."/>
            <person name="Xu D."/>
            <person name="Zhang Y."/>
        </authorList>
    </citation>
    <scope>NUCLEOTIDE SEQUENCE [LARGE SCALE GENOMIC DNA]</scope>
    <source>
        <strain evidence="2">cv. Punajuju</strain>
        <tissue evidence="1">Leaves</tissue>
    </source>
</reference>
<accession>A0ACB9AG71</accession>
<comment type="caution">
    <text evidence="1">The sequence shown here is derived from an EMBL/GenBank/DDBJ whole genome shotgun (WGS) entry which is preliminary data.</text>
</comment>
<evidence type="ECO:0000313" key="1">
    <source>
        <dbReference type="EMBL" id="KAI3708506.1"/>
    </source>
</evidence>
<organism evidence="1 2">
    <name type="scientific">Cichorium intybus</name>
    <name type="common">Chicory</name>
    <dbReference type="NCBI Taxonomy" id="13427"/>
    <lineage>
        <taxon>Eukaryota</taxon>
        <taxon>Viridiplantae</taxon>
        <taxon>Streptophyta</taxon>
        <taxon>Embryophyta</taxon>
        <taxon>Tracheophyta</taxon>
        <taxon>Spermatophyta</taxon>
        <taxon>Magnoliopsida</taxon>
        <taxon>eudicotyledons</taxon>
        <taxon>Gunneridae</taxon>
        <taxon>Pentapetalae</taxon>
        <taxon>asterids</taxon>
        <taxon>campanulids</taxon>
        <taxon>Asterales</taxon>
        <taxon>Asteraceae</taxon>
        <taxon>Cichorioideae</taxon>
        <taxon>Cichorieae</taxon>
        <taxon>Cichoriinae</taxon>
        <taxon>Cichorium</taxon>
    </lineage>
</organism>
<sequence length="160" mass="18100">MAEANPKPPPNDGGDPPKKKNTTSTTAAGGSRQSKHPNKRSDSNEVKIEDPATIKPNKGDVEEVNIYNLDILHEILLYKNWKGVTPCDNPDDLREFCTPYIHLDIGNARGWIRKMREIKTKFNNESDPIDDVDKQEFELWKKIWGNERKSDDDPGVGSSK</sequence>
<gene>
    <name evidence="1" type="ORF">L2E82_37692</name>
</gene>
<evidence type="ECO:0000313" key="2">
    <source>
        <dbReference type="Proteomes" id="UP001055811"/>
    </source>
</evidence>
<name>A0ACB9AG71_CICIN</name>
<proteinExistence type="predicted"/>
<keyword evidence="2" id="KW-1185">Reference proteome</keyword>
<protein>
    <submittedName>
        <fullName evidence="1">Uncharacterized protein</fullName>
    </submittedName>
</protein>
<dbReference type="EMBL" id="CM042015">
    <property type="protein sequence ID" value="KAI3708506.1"/>
    <property type="molecule type" value="Genomic_DNA"/>
</dbReference>
<reference evidence="2" key="1">
    <citation type="journal article" date="2022" name="Mol. Ecol. Resour.">
        <title>The genomes of chicory, endive, great burdock and yacon provide insights into Asteraceae palaeo-polyploidization history and plant inulin production.</title>
        <authorList>
            <person name="Fan W."/>
            <person name="Wang S."/>
            <person name="Wang H."/>
            <person name="Wang A."/>
            <person name="Jiang F."/>
            <person name="Liu H."/>
            <person name="Zhao H."/>
            <person name="Xu D."/>
            <person name="Zhang Y."/>
        </authorList>
    </citation>
    <scope>NUCLEOTIDE SEQUENCE [LARGE SCALE GENOMIC DNA]</scope>
    <source>
        <strain evidence="2">cv. Punajuju</strain>
    </source>
</reference>